<protein>
    <recommendedName>
        <fullName evidence="9">Cobalt ABC transporter permease</fullName>
    </recommendedName>
</protein>
<dbReference type="PANTHER" id="PTHR34857:SF2">
    <property type="entry name" value="SLL0384 PROTEIN"/>
    <property type="match status" value="1"/>
</dbReference>
<evidence type="ECO:0000256" key="6">
    <source>
        <dbReference type="SAM" id="Phobius"/>
    </source>
</evidence>
<dbReference type="InterPro" id="IPR003339">
    <property type="entry name" value="ABC/ECF_trnsptr_transmembrane"/>
</dbReference>
<keyword evidence="3 6" id="KW-0812">Transmembrane</keyword>
<reference evidence="7 8" key="1">
    <citation type="submission" date="2016-11" db="EMBL/GenBank/DDBJ databases">
        <title>Interaction between Lactobacillus species and yeast in water kefir.</title>
        <authorList>
            <person name="Behr J."/>
            <person name="Xu D."/>
            <person name="Vogel R.F."/>
        </authorList>
    </citation>
    <scope>NUCLEOTIDE SEQUENCE [LARGE SCALE GENOMIC DNA]</scope>
    <source>
        <strain evidence="7 8">TMW 1.1822</strain>
    </source>
</reference>
<dbReference type="AlphaFoldDB" id="A0A3S6QQR3"/>
<evidence type="ECO:0000256" key="5">
    <source>
        <dbReference type="ARBA" id="ARBA00023136"/>
    </source>
</evidence>
<proteinExistence type="predicted"/>
<evidence type="ECO:0000313" key="7">
    <source>
        <dbReference type="EMBL" id="AUJ30386.1"/>
    </source>
</evidence>
<accession>A0A3S6QQR3</accession>
<dbReference type="EMBL" id="CP018176">
    <property type="protein sequence ID" value="AUJ30386.1"/>
    <property type="molecule type" value="Genomic_DNA"/>
</dbReference>
<feature type="transmembrane region" description="Helical" evidence="6">
    <location>
        <begin position="25"/>
        <end position="52"/>
    </location>
</feature>
<feature type="transmembrane region" description="Helical" evidence="6">
    <location>
        <begin position="243"/>
        <end position="261"/>
    </location>
</feature>
<evidence type="ECO:0000256" key="2">
    <source>
        <dbReference type="ARBA" id="ARBA00022475"/>
    </source>
</evidence>
<organism evidence="7 8">
    <name type="scientific">Liquorilactobacillus hordei</name>
    <dbReference type="NCBI Taxonomy" id="468911"/>
    <lineage>
        <taxon>Bacteria</taxon>
        <taxon>Bacillati</taxon>
        <taxon>Bacillota</taxon>
        <taxon>Bacilli</taxon>
        <taxon>Lactobacillales</taxon>
        <taxon>Lactobacillaceae</taxon>
        <taxon>Liquorilactobacillus</taxon>
    </lineage>
</organism>
<name>A0A3S6QQR3_9LACO</name>
<dbReference type="CDD" id="cd16914">
    <property type="entry name" value="EcfT"/>
    <property type="match status" value="1"/>
</dbReference>
<sequence length="266" mass="29965">MNSTVIGQFIPGNSFIHRLDPRTKIIATALWILILFLTHSVIGFCITLIFLIITTFSSWISLPIILRSVKPIIPIVLFTSFFNIIYTSGDVIWSVGILQITKQGIEISIFLSLRILLMVMGSSILTFTTSLTDITSGIESLLSPLEKVGVRISDFSMMITLAIRFIPTLSEEVQKIKDAQQARGASFGSKKINQRIKEVLPILIPLIYSSFRRAFDLTNAIECRCYNQKIKRTKLNPLKYHKGDFFCITIILVLLIVIIVIQNKGI</sequence>
<feature type="transmembrane region" description="Helical" evidence="6">
    <location>
        <begin position="107"/>
        <end position="128"/>
    </location>
</feature>
<feature type="transmembrane region" description="Helical" evidence="6">
    <location>
        <begin position="72"/>
        <end position="95"/>
    </location>
</feature>
<dbReference type="Proteomes" id="UP000314960">
    <property type="component" value="Chromosome"/>
</dbReference>
<evidence type="ECO:0000256" key="4">
    <source>
        <dbReference type="ARBA" id="ARBA00022989"/>
    </source>
</evidence>
<evidence type="ECO:0008006" key="9">
    <source>
        <dbReference type="Google" id="ProtNLM"/>
    </source>
</evidence>
<comment type="subcellular location">
    <subcellularLocation>
        <location evidence="1">Membrane</location>
        <topology evidence="1">Multi-pass membrane protein</topology>
    </subcellularLocation>
</comment>
<dbReference type="GO" id="GO:0005886">
    <property type="term" value="C:plasma membrane"/>
    <property type="evidence" value="ECO:0007669"/>
    <property type="project" value="UniProtKB-ARBA"/>
</dbReference>
<gene>
    <name evidence="7" type="ORF">BSQ49_09450</name>
</gene>
<keyword evidence="5 6" id="KW-0472">Membrane</keyword>
<dbReference type="KEGG" id="lhw:BSQ49_09450"/>
<dbReference type="Pfam" id="PF02361">
    <property type="entry name" value="CbiQ"/>
    <property type="match status" value="1"/>
</dbReference>
<dbReference type="RefSeq" id="WP_181387737.1">
    <property type="nucleotide sequence ID" value="NZ_CP018176.1"/>
</dbReference>
<dbReference type="PANTHER" id="PTHR34857">
    <property type="entry name" value="SLL0384 PROTEIN"/>
    <property type="match status" value="1"/>
</dbReference>
<evidence type="ECO:0000256" key="1">
    <source>
        <dbReference type="ARBA" id="ARBA00004141"/>
    </source>
</evidence>
<evidence type="ECO:0000256" key="3">
    <source>
        <dbReference type="ARBA" id="ARBA00022692"/>
    </source>
</evidence>
<evidence type="ECO:0000313" key="8">
    <source>
        <dbReference type="Proteomes" id="UP000314960"/>
    </source>
</evidence>
<keyword evidence="2" id="KW-1003">Cell membrane</keyword>
<dbReference type="InterPro" id="IPR051611">
    <property type="entry name" value="ECF_transporter_component"/>
</dbReference>
<keyword evidence="4 6" id="KW-1133">Transmembrane helix</keyword>